<keyword evidence="1" id="KW-0732">Signal</keyword>
<protein>
    <submittedName>
        <fullName evidence="2">Uncharacterized protein</fullName>
    </submittedName>
</protein>
<keyword evidence="3" id="KW-1185">Reference proteome</keyword>
<evidence type="ECO:0000313" key="3">
    <source>
        <dbReference type="Proteomes" id="UP000001542"/>
    </source>
</evidence>
<reference evidence="2" key="2">
    <citation type="journal article" date="2007" name="Science">
        <title>Draft genome sequence of the sexually transmitted pathogen Trichomonas vaginalis.</title>
        <authorList>
            <person name="Carlton J.M."/>
            <person name="Hirt R.P."/>
            <person name="Silva J.C."/>
            <person name="Delcher A.L."/>
            <person name="Schatz M."/>
            <person name="Zhao Q."/>
            <person name="Wortman J.R."/>
            <person name="Bidwell S.L."/>
            <person name="Alsmark U.C.M."/>
            <person name="Besteiro S."/>
            <person name="Sicheritz-Ponten T."/>
            <person name="Noel C.J."/>
            <person name="Dacks J.B."/>
            <person name="Foster P.G."/>
            <person name="Simillion C."/>
            <person name="Van de Peer Y."/>
            <person name="Miranda-Saavedra D."/>
            <person name="Barton G.J."/>
            <person name="Westrop G.D."/>
            <person name="Mueller S."/>
            <person name="Dessi D."/>
            <person name="Fiori P.L."/>
            <person name="Ren Q."/>
            <person name="Paulsen I."/>
            <person name="Zhang H."/>
            <person name="Bastida-Corcuera F.D."/>
            <person name="Simoes-Barbosa A."/>
            <person name="Brown M.T."/>
            <person name="Hayes R.D."/>
            <person name="Mukherjee M."/>
            <person name="Okumura C.Y."/>
            <person name="Schneider R."/>
            <person name="Smith A.J."/>
            <person name="Vanacova S."/>
            <person name="Villalvazo M."/>
            <person name="Haas B.J."/>
            <person name="Pertea M."/>
            <person name="Feldblyum T.V."/>
            <person name="Utterback T.R."/>
            <person name="Shu C.L."/>
            <person name="Osoegawa K."/>
            <person name="de Jong P.J."/>
            <person name="Hrdy I."/>
            <person name="Horvathova L."/>
            <person name="Zubacova Z."/>
            <person name="Dolezal P."/>
            <person name="Malik S.B."/>
            <person name="Logsdon J.M. Jr."/>
            <person name="Henze K."/>
            <person name="Gupta A."/>
            <person name="Wang C.C."/>
            <person name="Dunne R.L."/>
            <person name="Upcroft J.A."/>
            <person name="Upcroft P."/>
            <person name="White O."/>
            <person name="Salzberg S.L."/>
            <person name="Tang P."/>
            <person name="Chiu C.-H."/>
            <person name="Lee Y.-S."/>
            <person name="Embley T.M."/>
            <person name="Coombs G.H."/>
            <person name="Mottram J.C."/>
            <person name="Tachezy J."/>
            <person name="Fraser-Liggett C.M."/>
            <person name="Johnson P.J."/>
        </authorList>
    </citation>
    <scope>NUCLEOTIDE SEQUENCE [LARGE SCALE GENOMIC DNA]</scope>
    <source>
        <strain evidence="2">G3</strain>
    </source>
</reference>
<dbReference type="VEuPathDB" id="TrichDB:TVAGG3_0143590"/>
<feature type="signal peptide" evidence="1">
    <location>
        <begin position="1"/>
        <end position="16"/>
    </location>
</feature>
<evidence type="ECO:0000313" key="2">
    <source>
        <dbReference type="EMBL" id="EAX97287.1"/>
    </source>
</evidence>
<organism evidence="2 3">
    <name type="scientific">Trichomonas vaginalis (strain ATCC PRA-98 / G3)</name>
    <dbReference type="NCBI Taxonomy" id="412133"/>
    <lineage>
        <taxon>Eukaryota</taxon>
        <taxon>Metamonada</taxon>
        <taxon>Parabasalia</taxon>
        <taxon>Trichomonadida</taxon>
        <taxon>Trichomonadidae</taxon>
        <taxon>Trichomonas</taxon>
    </lineage>
</organism>
<dbReference type="InParanoid" id="A2FCR3"/>
<name>A2FCR3_TRIV3</name>
<feature type="chain" id="PRO_5002643698" evidence="1">
    <location>
        <begin position="17"/>
        <end position="163"/>
    </location>
</feature>
<gene>
    <name evidence="2" type="ORF">TVAG_123370</name>
</gene>
<dbReference type="AlphaFoldDB" id="A2FCR3"/>
<dbReference type="VEuPathDB" id="TrichDB:TVAG_123370"/>
<dbReference type="EMBL" id="DS113721">
    <property type="protein sequence ID" value="EAX97287.1"/>
    <property type="molecule type" value="Genomic_DNA"/>
</dbReference>
<evidence type="ECO:0000256" key="1">
    <source>
        <dbReference type="SAM" id="SignalP"/>
    </source>
</evidence>
<proteinExistence type="predicted"/>
<sequence>MLPLLLLGAKAALFQTWEVGKSNRAFDFRYRTNSRTTYQNYGWRVQLRTNTTNPNDSNSNMTYTALAKNKGIIEEEGLKLEPRFDQSLGENYMRIIFDFLVNEKEDLTQSNPLSQKMDFTWQIPNACKVHFDQFQDGIGGHEVLTLHQYLIASNPFKKWEKLS</sequence>
<accession>A2FCR3</accession>
<dbReference type="Proteomes" id="UP000001542">
    <property type="component" value="Unassembled WGS sequence"/>
</dbReference>
<reference evidence="2" key="1">
    <citation type="submission" date="2006-10" db="EMBL/GenBank/DDBJ databases">
        <authorList>
            <person name="Amadeo P."/>
            <person name="Zhao Q."/>
            <person name="Wortman J."/>
            <person name="Fraser-Liggett C."/>
            <person name="Carlton J."/>
        </authorList>
    </citation>
    <scope>NUCLEOTIDE SEQUENCE</scope>
    <source>
        <strain evidence="2">G3</strain>
    </source>
</reference>